<name>A0A2T4JXG5_9RHOB</name>
<dbReference type="OrthoDB" id="7689766at2"/>
<gene>
    <name evidence="2" type="ORF">C5F48_06085</name>
</gene>
<accession>A0A2T4JXG5</accession>
<keyword evidence="3" id="KW-1185">Reference proteome</keyword>
<organism evidence="2 3">
    <name type="scientific">Cereibacter changlensis JA139</name>
    <dbReference type="NCBI Taxonomy" id="1188249"/>
    <lineage>
        <taxon>Bacteria</taxon>
        <taxon>Pseudomonadati</taxon>
        <taxon>Pseudomonadota</taxon>
        <taxon>Alphaproteobacteria</taxon>
        <taxon>Rhodobacterales</taxon>
        <taxon>Paracoccaceae</taxon>
        <taxon>Cereibacter</taxon>
    </lineage>
</organism>
<reference evidence="2 3" key="1">
    <citation type="submission" date="2018-03" db="EMBL/GenBank/DDBJ databases">
        <title>Cereibacter changlensis.</title>
        <authorList>
            <person name="Meyer T.E."/>
            <person name="Miller S."/>
            <person name="Lodha T."/>
            <person name="Gandham S."/>
            <person name="Chintalapati S."/>
            <person name="Chintalapati V.R."/>
        </authorList>
    </citation>
    <scope>NUCLEOTIDE SEQUENCE [LARGE SCALE GENOMIC DNA]</scope>
    <source>
        <strain evidence="2 3">JA139</strain>
    </source>
</reference>
<evidence type="ECO:0000313" key="2">
    <source>
        <dbReference type="EMBL" id="PTE22604.1"/>
    </source>
</evidence>
<dbReference type="AlphaFoldDB" id="A0A2T4JXG5"/>
<keyword evidence="1" id="KW-0732">Signal</keyword>
<dbReference type="EMBL" id="PZKG01000018">
    <property type="protein sequence ID" value="PTE22604.1"/>
    <property type="molecule type" value="Genomic_DNA"/>
</dbReference>
<dbReference type="RefSeq" id="WP_107663022.1">
    <property type="nucleotide sequence ID" value="NZ_PZKG01000018.1"/>
</dbReference>
<proteinExistence type="predicted"/>
<dbReference type="Proteomes" id="UP000241010">
    <property type="component" value="Unassembled WGS sequence"/>
</dbReference>
<feature type="signal peptide" evidence="1">
    <location>
        <begin position="1"/>
        <end position="24"/>
    </location>
</feature>
<protein>
    <submittedName>
        <fullName evidence="2">Uncharacterized protein</fullName>
    </submittedName>
</protein>
<sequence>MKTLLAALALGGALTGALTVPAHAFRAQNDLIVDGSGTEFHVQASPGQGASQSWCAAGDYVIRDLGMAPTTRIWRTSEPPRRQGQGVSFSLTPEGAASKTGLLVLGAEGASLTAAFAQQHCFRYPEQDDDDS</sequence>
<evidence type="ECO:0000313" key="3">
    <source>
        <dbReference type="Proteomes" id="UP000241010"/>
    </source>
</evidence>
<feature type="chain" id="PRO_5015649869" evidence="1">
    <location>
        <begin position="25"/>
        <end position="132"/>
    </location>
</feature>
<evidence type="ECO:0000256" key="1">
    <source>
        <dbReference type="SAM" id="SignalP"/>
    </source>
</evidence>
<comment type="caution">
    <text evidence="2">The sequence shown here is derived from an EMBL/GenBank/DDBJ whole genome shotgun (WGS) entry which is preliminary data.</text>
</comment>